<dbReference type="PANTHER" id="PTHR21716:SF4">
    <property type="entry name" value="TRANSMEMBRANE PROTEIN 245"/>
    <property type="match status" value="1"/>
</dbReference>
<dbReference type="Proteomes" id="UP000031433">
    <property type="component" value="Unassembled WGS sequence"/>
</dbReference>
<evidence type="ECO:0000313" key="8">
    <source>
        <dbReference type="Proteomes" id="UP000031433"/>
    </source>
</evidence>
<dbReference type="EMBL" id="JXBL01000001">
    <property type="protein sequence ID" value="KIE43038.1"/>
    <property type="molecule type" value="Genomic_DNA"/>
</dbReference>
<evidence type="ECO:0000313" key="7">
    <source>
        <dbReference type="EMBL" id="KIE43038.1"/>
    </source>
</evidence>
<organism evidence="7 8">
    <name type="scientific">Geobacter soli</name>
    <dbReference type="NCBI Taxonomy" id="1510391"/>
    <lineage>
        <taxon>Bacteria</taxon>
        <taxon>Pseudomonadati</taxon>
        <taxon>Thermodesulfobacteriota</taxon>
        <taxon>Desulfuromonadia</taxon>
        <taxon>Geobacterales</taxon>
        <taxon>Geobacteraceae</taxon>
        <taxon>Geobacter</taxon>
    </lineage>
</organism>
<feature type="transmembrane region" description="Helical" evidence="6">
    <location>
        <begin position="160"/>
        <end position="179"/>
    </location>
</feature>
<evidence type="ECO:0000256" key="3">
    <source>
        <dbReference type="ARBA" id="ARBA00022692"/>
    </source>
</evidence>
<evidence type="ECO:0000256" key="6">
    <source>
        <dbReference type="SAM" id="Phobius"/>
    </source>
</evidence>
<reference evidence="7 8" key="1">
    <citation type="submission" date="2015-01" db="EMBL/GenBank/DDBJ databases">
        <title>Genome sequence of the anaerobic bacterium Geobacter soli GSS01, a dissimilatory Fe(III) reducer from soil.</title>
        <authorList>
            <person name="Yang G."/>
            <person name="Zhou S."/>
        </authorList>
    </citation>
    <scope>NUCLEOTIDE SEQUENCE [LARGE SCALE GENOMIC DNA]</scope>
    <source>
        <strain evidence="7 8">GSS01</strain>
    </source>
</reference>
<keyword evidence="8" id="KW-1185">Reference proteome</keyword>
<dbReference type="InterPro" id="IPR002549">
    <property type="entry name" value="AI-2E-like"/>
</dbReference>
<dbReference type="PANTHER" id="PTHR21716">
    <property type="entry name" value="TRANSMEMBRANE PROTEIN"/>
    <property type="match status" value="1"/>
</dbReference>
<name>A0A0C1TUF9_9BACT</name>
<comment type="subcellular location">
    <subcellularLocation>
        <location evidence="1">Membrane</location>
        <topology evidence="1">Multi-pass membrane protein</topology>
    </subcellularLocation>
</comment>
<feature type="transmembrane region" description="Helical" evidence="6">
    <location>
        <begin position="309"/>
        <end position="342"/>
    </location>
</feature>
<keyword evidence="4 6" id="KW-1133">Transmembrane helix</keyword>
<accession>A0A0C1TUF9</accession>
<comment type="caution">
    <text evidence="7">The sequence shown here is derived from an EMBL/GenBank/DDBJ whole genome shotgun (WGS) entry which is preliminary data.</text>
</comment>
<evidence type="ECO:0000256" key="4">
    <source>
        <dbReference type="ARBA" id="ARBA00022989"/>
    </source>
</evidence>
<feature type="transmembrane region" description="Helical" evidence="6">
    <location>
        <begin position="241"/>
        <end position="271"/>
    </location>
</feature>
<sequence length="363" mass="38784">MDRGHFLALLGFLTVTLVLYLVYAIVAPFLAPLGWAAVIGVLTFPLYRKLRAVVGGRELLAAGVMTPAVVITLVVPVIGLTFFVVQEATLAYQFLERVAADGGEAVLAKIRAHHLIHPWITRIEAYTGPLSLEIDTTFLPEVKEVAAKVLGYSKEAVKNAFLFILKIILMVIALFFIYLDGERVQRRVLAIIPLPEQHKAELTDTVRRVLTAVMFGVFLTCLVQGALGGIGLLVAGIPSPVLFGAMMAVCALIPMVGTALIWLPAAIYLLLNGEVARGVGLMIWGFAVVSSIDNVIRPFFISGKAKLPVLVIAIGGLGGLASFGLLGAVIGPLVLALFLALFDMYQKEMAGSDANAGPRPEEG</sequence>
<evidence type="ECO:0000256" key="1">
    <source>
        <dbReference type="ARBA" id="ARBA00004141"/>
    </source>
</evidence>
<feature type="transmembrane region" description="Helical" evidence="6">
    <location>
        <begin position="209"/>
        <end position="235"/>
    </location>
</feature>
<keyword evidence="3 6" id="KW-0812">Transmembrane</keyword>
<feature type="transmembrane region" description="Helical" evidence="6">
    <location>
        <begin position="59"/>
        <end position="85"/>
    </location>
</feature>
<proteinExistence type="inferred from homology"/>
<feature type="transmembrane region" description="Helical" evidence="6">
    <location>
        <begin position="278"/>
        <end position="297"/>
    </location>
</feature>
<evidence type="ECO:0000256" key="2">
    <source>
        <dbReference type="ARBA" id="ARBA00009773"/>
    </source>
</evidence>
<evidence type="ECO:0000256" key="5">
    <source>
        <dbReference type="ARBA" id="ARBA00023136"/>
    </source>
</evidence>
<dbReference type="Pfam" id="PF01594">
    <property type="entry name" value="AI-2E_transport"/>
    <property type="match status" value="1"/>
</dbReference>
<protein>
    <submittedName>
        <fullName evidence="7">Membrane protein</fullName>
    </submittedName>
</protein>
<feature type="transmembrane region" description="Helical" evidence="6">
    <location>
        <begin position="29"/>
        <end position="47"/>
    </location>
</feature>
<gene>
    <name evidence="7" type="ORF">SE37_10530</name>
</gene>
<comment type="similarity">
    <text evidence="2">Belongs to the autoinducer-2 exporter (AI-2E) (TC 2.A.86) family.</text>
</comment>
<keyword evidence="5 6" id="KW-0472">Membrane</keyword>
<feature type="transmembrane region" description="Helical" evidence="6">
    <location>
        <begin position="7"/>
        <end position="23"/>
    </location>
</feature>
<dbReference type="AlphaFoldDB" id="A0A0C1TUF9"/>
<dbReference type="RefSeq" id="WP_039646146.1">
    <property type="nucleotide sequence ID" value="NZ_JXBL01000001.1"/>
</dbReference>
<dbReference type="GO" id="GO:0016020">
    <property type="term" value="C:membrane"/>
    <property type="evidence" value="ECO:0007669"/>
    <property type="project" value="UniProtKB-SubCell"/>
</dbReference>